<evidence type="ECO:0000256" key="4">
    <source>
        <dbReference type="ARBA" id="ARBA00022692"/>
    </source>
</evidence>
<evidence type="ECO:0000256" key="11">
    <source>
        <dbReference type="RuleBase" id="RU000679"/>
    </source>
</evidence>
<keyword evidence="4 11" id="KW-0812">Transmembrane</keyword>
<keyword evidence="2 11" id="KW-0813">Transport</keyword>
<evidence type="ECO:0000256" key="13">
    <source>
        <dbReference type="SAM" id="Phobius"/>
    </source>
</evidence>
<keyword evidence="9 11" id="KW-0739">Sodium transport</keyword>
<gene>
    <name evidence="15" type="primary">LOC129925001</name>
</gene>
<keyword evidence="7 11" id="KW-0406">Ion transport</keyword>
<evidence type="ECO:0000313" key="14">
    <source>
        <dbReference type="Proteomes" id="UP001165740"/>
    </source>
</evidence>
<evidence type="ECO:0000256" key="2">
    <source>
        <dbReference type="ARBA" id="ARBA00022448"/>
    </source>
</evidence>
<protein>
    <submittedName>
        <fullName evidence="15">Uncharacterized protein LOC129925001</fullName>
    </submittedName>
</protein>
<evidence type="ECO:0000256" key="7">
    <source>
        <dbReference type="ARBA" id="ARBA00023065"/>
    </source>
</evidence>
<keyword evidence="6" id="KW-0915">Sodium</keyword>
<evidence type="ECO:0000256" key="3">
    <source>
        <dbReference type="ARBA" id="ARBA00022461"/>
    </source>
</evidence>
<feature type="transmembrane region" description="Helical" evidence="13">
    <location>
        <begin position="67"/>
        <end position="90"/>
    </location>
</feature>
<evidence type="ECO:0000256" key="10">
    <source>
        <dbReference type="ARBA" id="ARBA00023303"/>
    </source>
</evidence>
<keyword evidence="3 11" id="KW-0894">Sodium channel</keyword>
<organism evidence="14 15">
    <name type="scientific">Biomphalaria glabrata</name>
    <name type="common">Bloodfluke planorb</name>
    <name type="synonym">Freshwater snail</name>
    <dbReference type="NCBI Taxonomy" id="6526"/>
    <lineage>
        <taxon>Eukaryota</taxon>
        <taxon>Metazoa</taxon>
        <taxon>Spiralia</taxon>
        <taxon>Lophotrochozoa</taxon>
        <taxon>Mollusca</taxon>
        <taxon>Gastropoda</taxon>
        <taxon>Heterobranchia</taxon>
        <taxon>Euthyneura</taxon>
        <taxon>Panpulmonata</taxon>
        <taxon>Hygrophila</taxon>
        <taxon>Lymnaeoidea</taxon>
        <taxon>Planorbidae</taxon>
        <taxon>Biomphalaria</taxon>
    </lineage>
</organism>
<comment type="subcellular location">
    <subcellularLocation>
        <location evidence="1">Membrane</location>
        <topology evidence="1">Multi-pass membrane protein</topology>
    </subcellularLocation>
</comment>
<reference evidence="15" key="1">
    <citation type="submission" date="2025-08" db="UniProtKB">
        <authorList>
            <consortium name="RefSeq"/>
        </authorList>
    </citation>
    <scope>IDENTIFICATION</scope>
</reference>
<dbReference type="RefSeq" id="XP_055878776.1">
    <property type="nucleotide sequence ID" value="XM_056022801.1"/>
</dbReference>
<evidence type="ECO:0000256" key="9">
    <source>
        <dbReference type="ARBA" id="ARBA00023201"/>
    </source>
</evidence>
<keyword evidence="14" id="KW-1185">Reference proteome</keyword>
<sequence>MIPTGCTETETSQSPIEMDNTNNSSSTLNEPQLGNDESFQAIFNKYWTRSYLYRCLKSIKNERCFELAVWVISVIVTAGFAVAFSHSALLDYKKGEIRQEVLTMSDFKFDLPEITICQLKYWELQKNSEKLTELLLRRYNPNSKEYKSIGDLNRRQQIYLLNEDDIKELTKMDNEVISLRFNSDDDDDIVQHKEISYVIRDTFFYDYGACKTITINGDIETLFPMEENELTIVFDFDSLRISNESNFDELPSGIIITLHENNMHPNFANKLLLGMNKENFISLKKLTENMLSS</sequence>
<keyword evidence="10 11" id="KW-0407">Ion channel</keyword>
<comment type="similarity">
    <text evidence="11">Belongs to the amiloride-sensitive sodium channel (TC 1.A.6) family.</text>
</comment>
<dbReference type="Proteomes" id="UP001165740">
    <property type="component" value="Chromosome 3"/>
</dbReference>
<dbReference type="GeneID" id="129925001"/>
<proteinExistence type="inferred from homology"/>
<evidence type="ECO:0000256" key="12">
    <source>
        <dbReference type="SAM" id="MobiDB-lite"/>
    </source>
</evidence>
<evidence type="ECO:0000256" key="5">
    <source>
        <dbReference type="ARBA" id="ARBA00022989"/>
    </source>
</evidence>
<feature type="region of interest" description="Disordered" evidence="12">
    <location>
        <begin position="1"/>
        <end position="32"/>
    </location>
</feature>
<evidence type="ECO:0000313" key="15">
    <source>
        <dbReference type="RefSeq" id="XP_055878776.1"/>
    </source>
</evidence>
<dbReference type="AlphaFoldDB" id="A0A9W2ZUP9"/>
<evidence type="ECO:0000256" key="8">
    <source>
        <dbReference type="ARBA" id="ARBA00023136"/>
    </source>
</evidence>
<dbReference type="Pfam" id="PF00858">
    <property type="entry name" value="ASC"/>
    <property type="match status" value="1"/>
</dbReference>
<keyword evidence="5 13" id="KW-1133">Transmembrane helix</keyword>
<dbReference type="GO" id="GO:0016020">
    <property type="term" value="C:membrane"/>
    <property type="evidence" value="ECO:0007669"/>
    <property type="project" value="UniProtKB-SubCell"/>
</dbReference>
<dbReference type="GO" id="GO:0005272">
    <property type="term" value="F:sodium channel activity"/>
    <property type="evidence" value="ECO:0007669"/>
    <property type="project" value="UniProtKB-KW"/>
</dbReference>
<name>A0A9W2ZUP9_BIOGL</name>
<evidence type="ECO:0000256" key="6">
    <source>
        <dbReference type="ARBA" id="ARBA00023053"/>
    </source>
</evidence>
<keyword evidence="8 13" id="KW-0472">Membrane</keyword>
<dbReference type="InterPro" id="IPR001873">
    <property type="entry name" value="ENaC"/>
</dbReference>
<evidence type="ECO:0000256" key="1">
    <source>
        <dbReference type="ARBA" id="ARBA00004141"/>
    </source>
</evidence>
<accession>A0A9W2ZUP9</accession>